<evidence type="ECO:0000313" key="2">
    <source>
        <dbReference type="Proteomes" id="UP000192713"/>
    </source>
</evidence>
<dbReference type="RefSeq" id="WP_083082282.1">
    <property type="nucleotide sequence ID" value="NZ_MVHU01000034.1"/>
</dbReference>
<gene>
    <name evidence="1" type="ORF">BST28_18680</name>
</gene>
<protein>
    <submittedName>
        <fullName evidence="1">Uncharacterized protein</fullName>
    </submittedName>
</protein>
<proteinExistence type="predicted"/>
<dbReference type="Proteomes" id="UP000192713">
    <property type="component" value="Unassembled WGS sequence"/>
</dbReference>
<reference evidence="1 2" key="1">
    <citation type="submission" date="2017-02" db="EMBL/GenBank/DDBJ databases">
        <title>The new phylogeny of genus Mycobacterium.</title>
        <authorList>
            <person name="Tortoli E."/>
            <person name="Trovato A."/>
            <person name="Cirillo D.M."/>
        </authorList>
    </citation>
    <scope>NUCLEOTIDE SEQUENCE [LARGE SCALE GENOMIC DNA]</scope>
    <source>
        <strain evidence="1 2">DSM 45093</strain>
    </source>
</reference>
<accession>A0A1X0DYB3</accession>
<evidence type="ECO:0000313" key="1">
    <source>
        <dbReference type="EMBL" id="ORA77291.1"/>
    </source>
</evidence>
<name>A0A1X0DYB3_9MYCO</name>
<comment type="caution">
    <text evidence="1">The sequence shown here is derived from an EMBL/GenBank/DDBJ whole genome shotgun (WGS) entry which is preliminary data.</text>
</comment>
<dbReference type="EMBL" id="MVHU01000034">
    <property type="protein sequence ID" value="ORA77291.1"/>
    <property type="molecule type" value="Genomic_DNA"/>
</dbReference>
<organism evidence="1 2">
    <name type="scientific">Mycolicibacter kumamotonensis</name>
    <dbReference type="NCBI Taxonomy" id="354243"/>
    <lineage>
        <taxon>Bacteria</taxon>
        <taxon>Bacillati</taxon>
        <taxon>Actinomycetota</taxon>
        <taxon>Actinomycetes</taxon>
        <taxon>Mycobacteriales</taxon>
        <taxon>Mycobacteriaceae</taxon>
        <taxon>Mycolicibacter</taxon>
    </lineage>
</organism>
<sequence length="75" mass="8370">MADEAKQDDAHVFTDNGDGVVREWDANLNHITTHRAGGKSPGSVGEIQKDAYETALRNINKATKPAKTKYEPFRW</sequence>
<dbReference type="AlphaFoldDB" id="A0A1X0DYB3"/>